<dbReference type="EMBL" id="GGEC01080606">
    <property type="protein sequence ID" value="MBX61090.1"/>
    <property type="molecule type" value="Transcribed_RNA"/>
</dbReference>
<reference evidence="1" key="1">
    <citation type="submission" date="2018-02" db="EMBL/GenBank/DDBJ databases">
        <title>Rhizophora mucronata_Transcriptome.</title>
        <authorList>
            <person name="Meera S.P."/>
            <person name="Sreeshan A."/>
            <person name="Augustine A."/>
        </authorList>
    </citation>
    <scope>NUCLEOTIDE SEQUENCE</scope>
    <source>
        <tissue evidence="1">Leaf</tissue>
    </source>
</reference>
<name>A0A2P2Q282_RHIMU</name>
<organism evidence="1">
    <name type="scientific">Rhizophora mucronata</name>
    <name type="common">Asiatic mangrove</name>
    <dbReference type="NCBI Taxonomy" id="61149"/>
    <lineage>
        <taxon>Eukaryota</taxon>
        <taxon>Viridiplantae</taxon>
        <taxon>Streptophyta</taxon>
        <taxon>Embryophyta</taxon>
        <taxon>Tracheophyta</taxon>
        <taxon>Spermatophyta</taxon>
        <taxon>Magnoliopsida</taxon>
        <taxon>eudicotyledons</taxon>
        <taxon>Gunneridae</taxon>
        <taxon>Pentapetalae</taxon>
        <taxon>rosids</taxon>
        <taxon>fabids</taxon>
        <taxon>Malpighiales</taxon>
        <taxon>Rhizophoraceae</taxon>
        <taxon>Rhizophora</taxon>
    </lineage>
</organism>
<protein>
    <submittedName>
        <fullName evidence="1">Uncharacterized protein</fullName>
    </submittedName>
</protein>
<evidence type="ECO:0000313" key="1">
    <source>
        <dbReference type="EMBL" id="MBX61090.1"/>
    </source>
</evidence>
<accession>A0A2P2Q282</accession>
<sequence length="15" mass="1637">MVKSVKALKSLFKTG</sequence>
<proteinExistence type="predicted"/>